<dbReference type="EMBL" id="FQUV01000011">
    <property type="protein sequence ID" value="SHF73686.1"/>
    <property type="molecule type" value="Genomic_DNA"/>
</dbReference>
<dbReference type="RefSeq" id="WP_073146074.1">
    <property type="nucleotide sequence ID" value="NZ_FQUV01000011.1"/>
</dbReference>
<gene>
    <name evidence="2" type="ORF">SAMN05444273_1116</name>
</gene>
<dbReference type="Proteomes" id="UP000184144">
    <property type="component" value="Unassembled WGS sequence"/>
</dbReference>
<dbReference type="Pfam" id="PF12975">
    <property type="entry name" value="DUF3859"/>
    <property type="match status" value="1"/>
</dbReference>
<accession>A0A1M5E3B2</accession>
<name>A0A1M5E3B2_9RHOB</name>
<protein>
    <recommendedName>
        <fullName evidence="1">DUF3859 domain-containing protein</fullName>
    </recommendedName>
</protein>
<evidence type="ECO:0000259" key="1">
    <source>
        <dbReference type="Pfam" id="PF12975"/>
    </source>
</evidence>
<evidence type="ECO:0000313" key="2">
    <source>
        <dbReference type="EMBL" id="SHF73686.1"/>
    </source>
</evidence>
<organism evidence="2 3">
    <name type="scientific">Litoreibacter ascidiaceicola</name>
    <dbReference type="NCBI Taxonomy" id="1486859"/>
    <lineage>
        <taxon>Bacteria</taxon>
        <taxon>Pseudomonadati</taxon>
        <taxon>Pseudomonadota</taxon>
        <taxon>Alphaproteobacteria</taxon>
        <taxon>Rhodobacterales</taxon>
        <taxon>Roseobacteraceae</taxon>
        <taxon>Litoreibacter</taxon>
    </lineage>
</organism>
<evidence type="ECO:0000313" key="3">
    <source>
        <dbReference type="Proteomes" id="UP000184144"/>
    </source>
</evidence>
<proteinExistence type="predicted"/>
<dbReference type="AlphaFoldDB" id="A0A1M5E3B2"/>
<dbReference type="Gene3D" id="2.60.40.2390">
    <property type="match status" value="1"/>
</dbReference>
<feature type="domain" description="DUF3859" evidence="1">
    <location>
        <begin position="36"/>
        <end position="149"/>
    </location>
</feature>
<dbReference type="InterPro" id="IPR024331">
    <property type="entry name" value="DUF3859"/>
</dbReference>
<keyword evidence="3" id="KW-1185">Reference proteome</keyword>
<reference evidence="3" key="1">
    <citation type="submission" date="2016-11" db="EMBL/GenBank/DDBJ databases">
        <authorList>
            <person name="Varghese N."/>
            <person name="Submissions S."/>
        </authorList>
    </citation>
    <scope>NUCLEOTIDE SEQUENCE [LARGE SCALE GENOMIC DNA]</scope>
    <source>
        <strain evidence="3">DSM 100566</strain>
    </source>
</reference>
<sequence length="157" mass="17731">MLATIISGIFPGNGKTPLFLEYGYTADFPQQQHIVSGFDTVDGELIRSRSTEKPLFVNSRKVPATVGVAFGFWVEVPSNVFAKPLRGSVHHPAMGPESRTNQTWPLEKHFFGGRLFVGYRLEDEYELVLGDWTFELWENDLILFEQTLELVDPATLP</sequence>